<dbReference type="InterPro" id="IPR023578">
    <property type="entry name" value="Ras_GEF_dom_sf"/>
</dbReference>
<comment type="caution">
    <text evidence="5">The sequence shown here is derived from an EMBL/GenBank/DDBJ whole genome shotgun (WGS) entry which is preliminary data.</text>
</comment>
<dbReference type="GO" id="GO:0005085">
    <property type="term" value="F:guanyl-nucleotide exchange factor activity"/>
    <property type="evidence" value="ECO:0007669"/>
    <property type="project" value="UniProtKB-KW"/>
</dbReference>
<keyword evidence="1" id="KW-0344">Guanine-nucleotide releasing factor</keyword>
<proteinExistence type="predicted"/>
<keyword evidence="2" id="KW-0175">Coiled coil</keyword>
<dbReference type="SMART" id="SM00147">
    <property type="entry name" value="RasGEF"/>
    <property type="match status" value="1"/>
</dbReference>
<protein>
    <submittedName>
        <fullName evidence="5">RasGEF domain protein</fullName>
    </submittedName>
</protein>
<dbReference type="AlphaFoldDB" id="A0A0W0RDG2"/>
<gene>
    <name evidence="5" type="ORF">Lboz_3246</name>
</gene>
<accession>A0A0W0RDG2</accession>
<evidence type="ECO:0000256" key="2">
    <source>
        <dbReference type="SAM" id="Coils"/>
    </source>
</evidence>
<dbReference type="Gene3D" id="1.10.840.10">
    <property type="entry name" value="Ras guanine-nucleotide exchange factors catalytic domain"/>
    <property type="match status" value="1"/>
</dbReference>
<dbReference type="PATRIC" id="fig|447.4.peg.3467"/>
<dbReference type="RefSeq" id="WP_058460791.1">
    <property type="nucleotide sequence ID" value="NZ_CAAAIY010000014.1"/>
</dbReference>
<dbReference type="InterPro" id="IPR036964">
    <property type="entry name" value="RASGEF_cat_dom_sf"/>
</dbReference>
<dbReference type="PANTHER" id="PTHR23113:SF99">
    <property type="entry name" value="RASGEF DOMAIN-CONTAINING PROTEIN"/>
    <property type="match status" value="1"/>
</dbReference>
<dbReference type="OrthoDB" id="5654405at2"/>
<dbReference type="PANTHER" id="PTHR23113">
    <property type="entry name" value="GUANINE NUCLEOTIDE EXCHANGE FACTOR"/>
    <property type="match status" value="1"/>
</dbReference>
<dbReference type="Proteomes" id="UP000054695">
    <property type="component" value="Unassembled WGS sequence"/>
</dbReference>
<evidence type="ECO:0000256" key="3">
    <source>
        <dbReference type="SAM" id="MobiDB-lite"/>
    </source>
</evidence>
<dbReference type="InterPro" id="IPR001895">
    <property type="entry name" value="RASGEF_cat_dom"/>
</dbReference>
<sequence length="650" mass="74964">MRHKVANRRKNTHFKRDFDQLNGLFTELETSIESSLKEDEMEVFEALDTLEENLDDLSYLTENATHDDPLRNGNFLEAELPDALRILIAGFRPFKIDDFKAHCQNLINIHGFSKFREAFDALFLHDEHLNKREMRAIKHINRYLMNRMMDTFASITTEGSRTYAQSILEVLNKPDEFFRENALAAATKDKFQKAKKLAIKAIEAETAKQIAEIERQGLPKEEMEEAIEHVKKKSSKQITAIEQMETMPKELAIKAIEAETAKKIAEIEKKELSEEDIKKEIEQVQKESSEQIAAIEQMKPIPLDYYVEAERRKMLVEAQRARALFQSYDKVADFVLNDILAKKTMDERTVTVERYLLMAEKLVARKNFDAACQIYAAVQKTPVYRLAKTKEGLSTHTREVLEDLDKLFNKVVDLRARCEQDDAYLPLNFTVTDITFSTDEKNSFVLDSEGKIVKGCSGLAGMDKTIANCQKATTSTSYNPDYMLLDEIDRNQAELASKTQKEIDKEHDKISQELEPRGNAPESSPLLSKMKYKKLIRLGIVDPPKRSEQHHKLEELIHTLKHGIQTQLTRLKNFLVRTDPPTVSRTSSILEEIQDGVTSLFDKVSSFFHDKLRSLTPSSKFNREAFFQIKEKWSSINEDNEDREDEYLSL</sequence>
<dbReference type="EMBL" id="LNXU01000049">
    <property type="protein sequence ID" value="KTC69104.1"/>
    <property type="molecule type" value="Genomic_DNA"/>
</dbReference>
<dbReference type="SUPFAM" id="SSF48366">
    <property type="entry name" value="Ras GEF"/>
    <property type="match status" value="1"/>
</dbReference>
<evidence type="ECO:0000313" key="6">
    <source>
        <dbReference type="Proteomes" id="UP000054695"/>
    </source>
</evidence>
<evidence type="ECO:0000256" key="1">
    <source>
        <dbReference type="ARBA" id="ARBA00022658"/>
    </source>
</evidence>
<keyword evidence="6" id="KW-1185">Reference proteome</keyword>
<feature type="domain" description="Ras-GEF" evidence="4">
    <location>
        <begin position="273"/>
        <end position="517"/>
    </location>
</feature>
<evidence type="ECO:0000259" key="4">
    <source>
        <dbReference type="PROSITE" id="PS50009"/>
    </source>
</evidence>
<feature type="compositionally biased region" description="Basic and acidic residues" evidence="3">
    <location>
        <begin position="499"/>
        <end position="516"/>
    </location>
</feature>
<dbReference type="GO" id="GO:0007264">
    <property type="term" value="P:small GTPase-mediated signal transduction"/>
    <property type="evidence" value="ECO:0007669"/>
    <property type="project" value="InterPro"/>
</dbReference>
<dbReference type="Pfam" id="PF00617">
    <property type="entry name" value="RasGEF"/>
    <property type="match status" value="1"/>
</dbReference>
<dbReference type="STRING" id="447.Lboz_3246"/>
<reference evidence="5 6" key="1">
    <citation type="submission" date="2015-11" db="EMBL/GenBank/DDBJ databases">
        <title>Genomic analysis of 38 Legionella species identifies large and diverse effector repertoires.</title>
        <authorList>
            <person name="Burstein D."/>
            <person name="Amaro F."/>
            <person name="Zusman T."/>
            <person name="Lifshitz Z."/>
            <person name="Cohen O."/>
            <person name="Gilbert J.A."/>
            <person name="Pupko T."/>
            <person name="Shuman H.A."/>
            <person name="Segal G."/>
        </authorList>
    </citation>
    <scope>NUCLEOTIDE SEQUENCE [LARGE SCALE GENOMIC DNA]</scope>
    <source>
        <strain evidence="5 6">WIGA</strain>
    </source>
</reference>
<feature type="region of interest" description="Disordered" evidence="3">
    <location>
        <begin position="499"/>
        <end position="525"/>
    </location>
</feature>
<feature type="coiled-coil region" evidence="2">
    <location>
        <begin position="255"/>
        <end position="290"/>
    </location>
</feature>
<dbReference type="InterPro" id="IPR008937">
    <property type="entry name" value="Ras-like_GEF"/>
</dbReference>
<evidence type="ECO:0000313" key="5">
    <source>
        <dbReference type="EMBL" id="KTC69104.1"/>
    </source>
</evidence>
<dbReference type="PROSITE" id="PS50009">
    <property type="entry name" value="RASGEF_CAT"/>
    <property type="match status" value="1"/>
</dbReference>
<name>A0A0W0RDG2_LEGBO</name>
<organism evidence="5 6">
    <name type="scientific">Legionella bozemanae</name>
    <name type="common">Fluoribacter bozemanae</name>
    <dbReference type="NCBI Taxonomy" id="447"/>
    <lineage>
        <taxon>Bacteria</taxon>
        <taxon>Pseudomonadati</taxon>
        <taxon>Pseudomonadota</taxon>
        <taxon>Gammaproteobacteria</taxon>
        <taxon>Legionellales</taxon>
        <taxon>Legionellaceae</taxon>
        <taxon>Legionella</taxon>
    </lineage>
</organism>